<dbReference type="GO" id="GO:0032543">
    <property type="term" value="P:mitochondrial translation"/>
    <property type="evidence" value="ECO:0007669"/>
    <property type="project" value="TreeGrafter"/>
</dbReference>
<dbReference type="InterPro" id="IPR016576">
    <property type="entry name" value="Ribosomal_mL63"/>
</dbReference>
<dbReference type="Pfam" id="PF14978">
    <property type="entry name" value="MRP-63"/>
    <property type="match status" value="1"/>
</dbReference>
<dbReference type="Proteomes" id="UP000663879">
    <property type="component" value="Unassembled WGS sequence"/>
</dbReference>
<evidence type="ECO:0000313" key="1">
    <source>
        <dbReference type="EMBL" id="CAF0877143.1"/>
    </source>
</evidence>
<organism evidence="1 2">
    <name type="scientific">Brachionus calyciflorus</name>
    <dbReference type="NCBI Taxonomy" id="104777"/>
    <lineage>
        <taxon>Eukaryota</taxon>
        <taxon>Metazoa</taxon>
        <taxon>Spiralia</taxon>
        <taxon>Gnathifera</taxon>
        <taxon>Rotifera</taxon>
        <taxon>Eurotatoria</taxon>
        <taxon>Monogononta</taxon>
        <taxon>Pseudotrocha</taxon>
        <taxon>Ploima</taxon>
        <taxon>Brachionidae</taxon>
        <taxon>Brachionus</taxon>
    </lineage>
</organism>
<gene>
    <name evidence="1" type="ORF">OXX778_LOCUS10226</name>
</gene>
<dbReference type="EMBL" id="CAJNOC010001597">
    <property type="protein sequence ID" value="CAF0877143.1"/>
    <property type="molecule type" value="Genomic_DNA"/>
</dbReference>
<dbReference type="GO" id="GO:0005761">
    <property type="term" value="C:mitochondrial ribosome"/>
    <property type="evidence" value="ECO:0007669"/>
    <property type="project" value="InterPro"/>
</dbReference>
<dbReference type="GO" id="GO:0003735">
    <property type="term" value="F:structural constituent of ribosome"/>
    <property type="evidence" value="ECO:0007669"/>
    <property type="project" value="TreeGrafter"/>
</dbReference>
<dbReference type="PANTHER" id="PTHR14520">
    <property type="entry name" value="MITOCHONDRIAL RIBOSOMAL PROTEIN 63"/>
    <property type="match status" value="1"/>
</dbReference>
<keyword evidence="2" id="KW-1185">Reference proteome</keyword>
<dbReference type="PANTHER" id="PTHR14520:SF4">
    <property type="entry name" value="LARGE RIBOSOMAL SUBUNIT PROTEIN ML63"/>
    <property type="match status" value="1"/>
</dbReference>
<sequence>MQFTQVVYRLSNHIRYQHIPGNILNGKHRIWPKLTPKHKRVLLRDIDREINNMKLISRPFITEEQSKVVFDQLNKEKSEKEFLAKLEKVRSNKNKLEDKRMSDHLDPLRYHRVWE</sequence>
<evidence type="ECO:0000313" key="2">
    <source>
        <dbReference type="Proteomes" id="UP000663879"/>
    </source>
</evidence>
<proteinExistence type="predicted"/>
<dbReference type="OrthoDB" id="6019958at2759"/>
<accession>A0A813XJM3</accession>
<reference evidence="1" key="1">
    <citation type="submission" date="2021-02" db="EMBL/GenBank/DDBJ databases">
        <authorList>
            <person name="Nowell W R."/>
        </authorList>
    </citation>
    <scope>NUCLEOTIDE SEQUENCE</scope>
    <source>
        <strain evidence="1">Ploen Becks lab</strain>
    </source>
</reference>
<dbReference type="AlphaFoldDB" id="A0A813XJM3"/>
<protein>
    <submittedName>
        <fullName evidence="1">Uncharacterized protein</fullName>
    </submittedName>
</protein>
<comment type="caution">
    <text evidence="1">The sequence shown here is derived from an EMBL/GenBank/DDBJ whole genome shotgun (WGS) entry which is preliminary data.</text>
</comment>
<name>A0A813XJM3_9BILA</name>